<evidence type="ECO:0000256" key="1">
    <source>
        <dbReference type="SAM" id="Phobius"/>
    </source>
</evidence>
<feature type="domain" description="Tail specific protease" evidence="2">
    <location>
        <begin position="197"/>
        <end position="408"/>
    </location>
</feature>
<evidence type="ECO:0000259" key="3">
    <source>
        <dbReference type="Pfam" id="PF14684"/>
    </source>
</evidence>
<dbReference type="Pfam" id="PF14684">
    <property type="entry name" value="Tricorn_C1"/>
    <property type="match status" value="1"/>
</dbReference>
<accession>A0A9E7DKR3</accession>
<dbReference type="GO" id="GO:0008236">
    <property type="term" value="F:serine-type peptidase activity"/>
    <property type="evidence" value="ECO:0007669"/>
    <property type="project" value="InterPro"/>
</dbReference>
<keyword evidence="1" id="KW-1133">Transmembrane helix</keyword>
<keyword evidence="1" id="KW-0812">Transmembrane</keyword>
<dbReference type="InterPro" id="IPR028204">
    <property type="entry name" value="Tricorn_C1"/>
</dbReference>
<dbReference type="Gene3D" id="3.90.226.10">
    <property type="entry name" value="2-enoyl-CoA Hydratase, Chain A, domain 1"/>
    <property type="match status" value="1"/>
</dbReference>
<keyword evidence="1" id="KW-0472">Membrane</keyword>
<evidence type="ECO:0000259" key="2">
    <source>
        <dbReference type="Pfam" id="PF03572"/>
    </source>
</evidence>
<protein>
    <submittedName>
        <fullName evidence="4">S41 family peptidase</fullName>
    </submittedName>
</protein>
<organism evidence="4 5">
    <name type="scientific">Fenollaria massiliensis</name>
    <dbReference type="NCBI Taxonomy" id="938288"/>
    <lineage>
        <taxon>Bacteria</taxon>
        <taxon>Bacillati</taxon>
        <taxon>Bacillota</taxon>
        <taxon>Clostridia</taxon>
        <taxon>Eubacteriales</taxon>
        <taxon>Fenollaria</taxon>
    </lineage>
</organism>
<feature type="transmembrane region" description="Helical" evidence="1">
    <location>
        <begin position="6"/>
        <end position="26"/>
    </location>
</feature>
<feature type="domain" description="Tricorn protease C1" evidence="3">
    <location>
        <begin position="52"/>
        <end position="110"/>
    </location>
</feature>
<evidence type="ECO:0000313" key="4">
    <source>
        <dbReference type="EMBL" id="UQK59775.1"/>
    </source>
</evidence>
<dbReference type="Pfam" id="PF03572">
    <property type="entry name" value="Peptidase_S41"/>
    <property type="match status" value="1"/>
</dbReference>
<proteinExistence type="predicted"/>
<dbReference type="EMBL" id="CP096649">
    <property type="protein sequence ID" value="UQK59775.1"/>
    <property type="molecule type" value="Genomic_DNA"/>
</dbReference>
<dbReference type="Gene3D" id="3.30.750.44">
    <property type="match status" value="1"/>
</dbReference>
<dbReference type="AlphaFoldDB" id="A0A9E7DKR3"/>
<dbReference type="InterPro" id="IPR005151">
    <property type="entry name" value="Tail-specific_protease"/>
</dbReference>
<dbReference type="RefSeq" id="WP_249243128.1">
    <property type="nucleotide sequence ID" value="NZ_CP096649.1"/>
</dbReference>
<gene>
    <name evidence="4" type="ORF">M1R53_03785</name>
</gene>
<evidence type="ECO:0000313" key="5">
    <source>
        <dbReference type="Proteomes" id="UP000831151"/>
    </source>
</evidence>
<keyword evidence="5" id="KW-1185">Reference proteome</keyword>
<sequence length="437" mass="50855">MKKNAIISFCLIMLLVIVSIFSYNFYINTKTNDIRAINLKDLEHKEFNLSKEDYIEDFNFAYNTLKEHYPFFEVNKKLYGVDWLSNKEKYEAYIAKSKNDADFFSRMTYVLAELHNGHTHLMPEDFAMHMYVLYYTFPNSSWRHDIAKMYEKDNVRRRYNINNETVKKYVAENIKSDDEVNKTYSKNLMTENIIKDKLAYIRISSLIGEQYINQDKDIVINYLNEIKDYPFLIIDIRGNGGGDSRYWQDFLIPKIIDRKYETKNYLLIKSGKLYEKMFKQLQFKNDVKTFLDNSSFNNDVKKILSDFDGYGISDMSIEPKEDSIHFKGKIYLLVDNGVYSSAEMLASFCKETKLATLVGSRTAGDGIGIDPMQVDLPNTAFVMRFSNVMGLTGSGSINELDQTVPDIIVQESEEDKTGYLENQRIIKAVMRDAGLSK</sequence>
<dbReference type="Proteomes" id="UP000831151">
    <property type="component" value="Chromosome"/>
</dbReference>
<dbReference type="InterPro" id="IPR029045">
    <property type="entry name" value="ClpP/crotonase-like_dom_sf"/>
</dbReference>
<dbReference type="GO" id="GO:0006508">
    <property type="term" value="P:proteolysis"/>
    <property type="evidence" value="ECO:0007669"/>
    <property type="project" value="InterPro"/>
</dbReference>
<dbReference type="KEGG" id="fms:M1R53_03785"/>
<name>A0A9E7DKR3_9FIRM</name>
<dbReference type="SUPFAM" id="SSF52096">
    <property type="entry name" value="ClpP/crotonase"/>
    <property type="match status" value="1"/>
</dbReference>
<reference evidence="4" key="1">
    <citation type="submission" date="2022-04" db="EMBL/GenBank/DDBJ databases">
        <title>Complete genome sequences of Ezakiella coagulans and Fenollaria massiliensis.</title>
        <authorList>
            <person name="France M.T."/>
            <person name="Clifford J."/>
            <person name="Narina S."/>
            <person name="Rutt L."/>
            <person name="Ravel J."/>
        </authorList>
    </citation>
    <scope>NUCLEOTIDE SEQUENCE</scope>
    <source>
        <strain evidence="4">C0061C2</strain>
    </source>
</reference>